<dbReference type="Proteomes" id="UP001161390">
    <property type="component" value="Unassembled WGS sequence"/>
</dbReference>
<reference evidence="1" key="1">
    <citation type="journal article" date="2014" name="Int. J. Syst. Evol. Microbiol.">
        <title>Complete genome of a new Firmicutes species belonging to the dominant human colonic microbiota ('Ruminococcus bicirculans') reveals two chromosomes and a selective capacity to utilize plant glucans.</title>
        <authorList>
            <consortium name="NISC Comparative Sequencing Program"/>
            <person name="Wegmann U."/>
            <person name="Louis P."/>
            <person name="Goesmann A."/>
            <person name="Henrissat B."/>
            <person name="Duncan S.H."/>
            <person name="Flint H.J."/>
        </authorList>
    </citation>
    <scope>NUCLEOTIDE SEQUENCE</scope>
    <source>
        <strain evidence="1">NBRC 108216</strain>
    </source>
</reference>
<proteinExistence type="predicted"/>
<gene>
    <name evidence="1" type="ORF">GCM10007854_13520</name>
</gene>
<reference evidence="1" key="2">
    <citation type="submission" date="2023-01" db="EMBL/GenBank/DDBJ databases">
        <title>Draft genome sequence of Algimonas porphyrae strain NBRC 108216.</title>
        <authorList>
            <person name="Sun Q."/>
            <person name="Mori K."/>
        </authorList>
    </citation>
    <scope>NUCLEOTIDE SEQUENCE</scope>
    <source>
        <strain evidence="1">NBRC 108216</strain>
    </source>
</reference>
<comment type="caution">
    <text evidence="1">The sequence shown here is derived from an EMBL/GenBank/DDBJ whole genome shotgun (WGS) entry which is preliminary data.</text>
</comment>
<evidence type="ECO:0000313" key="1">
    <source>
        <dbReference type="EMBL" id="GLQ20397.1"/>
    </source>
</evidence>
<sequence>MIVLPGGVSPSLATPRVIDYGVWVRGVSGGGFSRTDRPGNRHAVRVDLPPVRSDLAGAALASDLRAALTEGLEIRWPQGAFASAPVGSAVVDGSDVQGTTLSLRGAVPNTVIRKGAFFSVEHGGKVYLHECRSETLASSEGRATIQIRPELRVILSDGDALEFDQPRFQGVIDAQEWEWTMRLDRFMDMSFDLVEMA</sequence>
<keyword evidence="2" id="KW-1185">Reference proteome</keyword>
<organism evidence="1 2">
    <name type="scientific">Algimonas porphyrae</name>
    <dbReference type="NCBI Taxonomy" id="1128113"/>
    <lineage>
        <taxon>Bacteria</taxon>
        <taxon>Pseudomonadati</taxon>
        <taxon>Pseudomonadota</taxon>
        <taxon>Alphaproteobacteria</taxon>
        <taxon>Maricaulales</taxon>
        <taxon>Robiginitomaculaceae</taxon>
        <taxon>Algimonas</taxon>
    </lineage>
</organism>
<dbReference type="RefSeq" id="WP_284370926.1">
    <property type="nucleotide sequence ID" value="NZ_BSNJ01000002.1"/>
</dbReference>
<accession>A0ABQ5UZX5</accession>
<evidence type="ECO:0000313" key="2">
    <source>
        <dbReference type="Proteomes" id="UP001161390"/>
    </source>
</evidence>
<protein>
    <submittedName>
        <fullName evidence="1">Uncharacterized protein</fullName>
    </submittedName>
</protein>
<dbReference type="EMBL" id="BSNJ01000002">
    <property type="protein sequence ID" value="GLQ20397.1"/>
    <property type="molecule type" value="Genomic_DNA"/>
</dbReference>
<name>A0ABQ5UZX5_9PROT</name>